<feature type="coiled-coil region" evidence="1">
    <location>
        <begin position="296"/>
        <end position="394"/>
    </location>
</feature>
<evidence type="ECO:0000313" key="3">
    <source>
        <dbReference type="EMBL" id="KAK9503543.1"/>
    </source>
</evidence>
<feature type="compositionally biased region" description="Polar residues" evidence="2">
    <location>
        <begin position="9"/>
        <end position="21"/>
    </location>
</feature>
<keyword evidence="4" id="KW-1185">Reference proteome</keyword>
<feature type="region of interest" description="Disordered" evidence="2">
    <location>
        <begin position="1"/>
        <end position="37"/>
    </location>
</feature>
<protein>
    <submittedName>
        <fullName evidence="3">Uncharacterized protein</fullName>
    </submittedName>
</protein>
<sequence length="988" mass="116148">METPGVSLFQGSDSIKLNSSNQREEEEEFIAEERKRKDELNNLFQNAFDDLIEEEDGEDDDDEVSTPNSSHCGSEAHPHHYSGSFCSDTDRSYSSVGQNNIPQHQMYPTHDTHDTNRNYNNHIVIPAINGKISERPEDADPRYCPRENTAEIESHVDAYKRAELHSIEQLKVLYDVRMREIERLKKELDAERHGKEQILRKLAICETEKSGILSNNKQINETLELSNKKVKELESEVCILKDEMDKVEKERDKCKSEVEILQMENLNLKQQMTVMQRCEDIVDRKAHFEAVTESLKRKHEQEILSLQQQYDLALQKIREKEDAQTQIEKKLEEIERRHVATLLNKCDATVRQEATVKTLLDQANAEKLELTKKINALQAECNMLRNDLEQYESISRQRLFNNSSSDEHETDSMIQLGISSKKSDKISKNHSSTAHHSYNHYTDDMVAKLKDELHRAIIGQRSKRNEIKKLQEQVQQKEMFINTMKEREQSYMNQVDTLKQEIANVNELLKNSIENSKQDKLTERIISLETEVQKLNSERENYLKQIETLENDIKSLQIKLKQEEMNKKRLGDEYIEFHDKEIAKLNEEQQKLFKEKELEWSKKMEEILNENDEVKRLYLEIRSLKESLIKQLEEESAKVDNYMKERDELKLISDRLKDNVKSLENHILGLNQDKQDLENKLETLKKEYTKSGSSDDKIQNEVFIMANGSHINLEKMREEVALAKLKFIELEKSMKLEYDERIAKLQTENKKLKDLLMEKELKLTELTTKQCNKVDASTLTQENDQRPDVSVINAKYLEDNHQLQQEIDRLKTLEFQKSQEILKMEFEYQQKLQNDLEEFEAKLLAKHKEELSLTEDNIKKMCVQYYASEINKLMENHKMQIENIGKQYTMKIKEIENILLKKEADLKELNSKLERNKKEIEELNVKLNNARKKALSYKNALTKAKTVIPEMYNSLSTHINDKVEAINLKEMLVEKHIKAIENELKVRT</sequence>
<dbReference type="AlphaFoldDB" id="A0AAW1D0G2"/>
<evidence type="ECO:0000256" key="2">
    <source>
        <dbReference type="SAM" id="MobiDB-lite"/>
    </source>
</evidence>
<gene>
    <name evidence="3" type="ORF">O3M35_010077</name>
</gene>
<organism evidence="3 4">
    <name type="scientific">Rhynocoris fuscipes</name>
    <dbReference type="NCBI Taxonomy" id="488301"/>
    <lineage>
        <taxon>Eukaryota</taxon>
        <taxon>Metazoa</taxon>
        <taxon>Ecdysozoa</taxon>
        <taxon>Arthropoda</taxon>
        <taxon>Hexapoda</taxon>
        <taxon>Insecta</taxon>
        <taxon>Pterygota</taxon>
        <taxon>Neoptera</taxon>
        <taxon>Paraneoptera</taxon>
        <taxon>Hemiptera</taxon>
        <taxon>Heteroptera</taxon>
        <taxon>Panheteroptera</taxon>
        <taxon>Cimicomorpha</taxon>
        <taxon>Reduviidae</taxon>
        <taxon>Harpactorinae</taxon>
        <taxon>Harpactorini</taxon>
        <taxon>Rhynocoris</taxon>
    </lineage>
</organism>
<feature type="coiled-coil region" evidence="1">
    <location>
        <begin position="892"/>
        <end position="940"/>
    </location>
</feature>
<reference evidence="3 4" key="1">
    <citation type="submission" date="2022-12" db="EMBL/GenBank/DDBJ databases">
        <title>Chromosome-level genome assembly of true bugs.</title>
        <authorList>
            <person name="Ma L."/>
            <person name="Li H."/>
        </authorList>
    </citation>
    <scope>NUCLEOTIDE SEQUENCE [LARGE SCALE GENOMIC DNA]</scope>
    <source>
        <strain evidence="3">Lab_2022b</strain>
    </source>
</reference>
<keyword evidence="1" id="KW-0175">Coiled coil</keyword>
<accession>A0AAW1D0G2</accession>
<dbReference type="EMBL" id="JAPXFL010000007">
    <property type="protein sequence ID" value="KAK9503543.1"/>
    <property type="molecule type" value="Genomic_DNA"/>
</dbReference>
<evidence type="ECO:0000256" key="1">
    <source>
        <dbReference type="SAM" id="Coils"/>
    </source>
</evidence>
<evidence type="ECO:0000313" key="4">
    <source>
        <dbReference type="Proteomes" id="UP001461498"/>
    </source>
</evidence>
<feature type="coiled-coil region" evidence="1">
    <location>
        <begin position="793"/>
        <end position="849"/>
    </location>
</feature>
<feature type="region of interest" description="Disordered" evidence="2">
    <location>
        <begin position="49"/>
        <end position="114"/>
    </location>
</feature>
<feature type="compositionally biased region" description="Acidic residues" evidence="2">
    <location>
        <begin position="50"/>
        <end position="64"/>
    </location>
</feature>
<comment type="caution">
    <text evidence="3">The sequence shown here is derived from an EMBL/GenBank/DDBJ whole genome shotgun (WGS) entry which is preliminary data.</text>
</comment>
<feature type="compositionally biased region" description="Polar residues" evidence="2">
    <location>
        <begin position="84"/>
        <end position="103"/>
    </location>
</feature>
<dbReference type="Proteomes" id="UP001461498">
    <property type="component" value="Unassembled WGS sequence"/>
</dbReference>
<name>A0AAW1D0G2_9HEMI</name>
<proteinExistence type="predicted"/>
<feature type="coiled-coil region" evidence="1">
    <location>
        <begin position="167"/>
        <end position="271"/>
    </location>
</feature>
<feature type="coiled-coil region" evidence="1">
    <location>
        <begin position="467"/>
        <end position="769"/>
    </location>
</feature>